<accession>A0A098VVX9</accession>
<keyword evidence="3" id="KW-1185">Reference proteome</keyword>
<organism evidence="2 3">
    <name type="scientific">Mitosporidium daphniae</name>
    <dbReference type="NCBI Taxonomy" id="1485682"/>
    <lineage>
        <taxon>Eukaryota</taxon>
        <taxon>Fungi</taxon>
        <taxon>Fungi incertae sedis</taxon>
        <taxon>Microsporidia</taxon>
        <taxon>Mitosporidium</taxon>
    </lineage>
</organism>
<dbReference type="GeneID" id="25258093"/>
<name>A0A098VVX9_9MICR</name>
<comment type="caution">
    <text evidence="2">The sequence shown here is derived from an EMBL/GenBank/DDBJ whole genome shotgun (WGS) entry which is preliminary data.</text>
</comment>
<dbReference type="RefSeq" id="XP_013239455.1">
    <property type="nucleotide sequence ID" value="XM_013384001.1"/>
</dbReference>
<proteinExistence type="predicted"/>
<feature type="region of interest" description="Disordered" evidence="1">
    <location>
        <begin position="1"/>
        <end position="32"/>
    </location>
</feature>
<reference evidence="2 3" key="1">
    <citation type="submission" date="2014-04" db="EMBL/GenBank/DDBJ databases">
        <title>A new species of microsporidia sheds light on the evolution of extreme parasitism.</title>
        <authorList>
            <person name="Haag K.L."/>
            <person name="James T.Y."/>
            <person name="Larsson R."/>
            <person name="Schaer T.M."/>
            <person name="Refardt D."/>
            <person name="Pombert J.-F."/>
            <person name="Ebert D."/>
        </authorList>
    </citation>
    <scope>NUCLEOTIDE SEQUENCE [LARGE SCALE GENOMIC DNA]</scope>
    <source>
        <strain evidence="2 3">UGP3</strain>
        <tissue evidence="2">Spores</tissue>
    </source>
</reference>
<evidence type="ECO:0000313" key="3">
    <source>
        <dbReference type="Proteomes" id="UP000029725"/>
    </source>
</evidence>
<dbReference type="VEuPathDB" id="MicrosporidiaDB:DI09_117p40"/>
<gene>
    <name evidence="2" type="ORF">DI09_117p40</name>
</gene>
<evidence type="ECO:0000313" key="2">
    <source>
        <dbReference type="EMBL" id="KGG53019.1"/>
    </source>
</evidence>
<dbReference type="HOGENOM" id="CLU_1704663_0_0_1"/>
<dbReference type="EMBL" id="JMKJ01000019">
    <property type="protein sequence ID" value="KGG53019.1"/>
    <property type="molecule type" value="Genomic_DNA"/>
</dbReference>
<sequence>MPPSKGSSNKKRNKAADSDLAALTPLKPTSGKRILKQKERNIHDAPPTIFSPVLGSPKAKRTRIDINALKSATIGSPNSPSVALNAKYLLSPGTNNAKDALLDGVFGSPSSILCATSKLTKEQKQASFEQWLKAATANVLFHLKLYDIENQFQK</sequence>
<evidence type="ECO:0000256" key="1">
    <source>
        <dbReference type="SAM" id="MobiDB-lite"/>
    </source>
</evidence>
<dbReference type="Proteomes" id="UP000029725">
    <property type="component" value="Unassembled WGS sequence"/>
</dbReference>
<protein>
    <submittedName>
        <fullName evidence="2">Uncharacterized protein</fullName>
    </submittedName>
</protein>
<dbReference type="AlphaFoldDB" id="A0A098VVX9"/>